<feature type="compositionally biased region" description="Polar residues" evidence="1">
    <location>
        <begin position="196"/>
        <end position="208"/>
    </location>
</feature>
<accession>A0A9P6PG75</accession>
<feature type="compositionally biased region" description="Acidic residues" evidence="1">
    <location>
        <begin position="155"/>
        <end position="166"/>
    </location>
</feature>
<proteinExistence type="predicted"/>
<organism evidence="2 3">
    <name type="scientific">Actinomortierella ambigua</name>
    <dbReference type="NCBI Taxonomy" id="1343610"/>
    <lineage>
        <taxon>Eukaryota</taxon>
        <taxon>Fungi</taxon>
        <taxon>Fungi incertae sedis</taxon>
        <taxon>Mucoromycota</taxon>
        <taxon>Mortierellomycotina</taxon>
        <taxon>Mortierellomycetes</taxon>
        <taxon>Mortierellales</taxon>
        <taxon>Mortierellaceae</taxon>
        <taxon>Actinomortierella</taxon>
    </lineage>
</organism>
<feature type="compositionally biased region" description="Low complexity" evidence="1">
    <location>
        <begin position="67"/>
        <end position="83"/>
    </location>
</feature>
<feature type="non-terminal residue" evidence="2">
    <location>
        <position position="1"/>
    </location>
</feature>
<gene>
    <name evidence="2" type="ORF">DFQ27_002139</name>
</gene>
<comment type="caution">
    <text evidence="2">The sequence shown here is derived from an EMBL/GenBank/DDBJ whole genome shotgun (WGS) entry which is preliminary data.</text>
</comment>
<dbReference type="Proteomes" id="UP000807716">
    <property type="component" value="Unassembled WGS sequence"/>
</dbReference>
<dbReference type="AlphaFoldDB" id="A0A9P6PG75"/>
<dbReference type="EMBL" id="JAAAJB010001784">
    <property type="protein sequence ID" value="KAG0247363.1"/>
    <property type="molecule type" value="Genomic_DNA"/>
</dbReference>
<evidence type="ECO:0000313" key="2">
    <source>
        <dbReference type="EMBL" id="KAG0247363.1"/>
    </source>
</evidence>
<protein>
    <submittedName>
        <fullName evidence="2">Uncharacterized protein</fullName>
    </submittedName>
</protein>
<reference evidence="2" key="1">
    <citation type="journal article" date="2020" name="Fungal Divers.">
        <title>Resolving the Mortierellaceae phylogeny through synthesis of multi-gene phylogenetics and phylogenomics.</title>
        <authorList>
            <person name="Vandepol N."/>
            <person name="Liber J."/>
            <person name="Desiro A."/>
            <person name="Na H."/>
            <person name="Kennedy M."/>
            <person name="Barry K."/>
            <person name="Grigoriev I.V."/>
            <person name="Miller A.N."/>
            <person name="O'Donnell K."/>
            <person name="Stajich J.E."/>
            <person name="Bonito G."/>
        </authorList>
    </citation>
    <scope>NUCLEOTIDE SEQUENCE</scope>
    <source>
        <strain evidence="2">BC1065</strain>
    </source>
</reference>
<feature type="non-terminal residue" evidence="2">
    <location>
        <position position="230"/>
    </location>
</feature>
<evidence type="ECO:0000256" key="1">
    <source>
        <dbReference type="SAM" id="MobiDB-lite"/>
    </source>
</evidence>
<feature type="region of interest" description="Disordered" evidence="1">
    <location>
        <begin position="13"/>
        <end position="211"/>
    </location>
</feature>
<feature type="compositionally biased region" description="Basic and acidic residues" evidence="1">
    <location>
        <begin position="137"/>
        <end position="153"/>
    </location>
</feature>
<feature type="compositionally biased region" description="Basic and acidic residues" evidence="1">
    <location>
        <begin position="22"/>
        <end position="34"/>
    </location>
</feature>
<evidence type="ECO:0000313" key="3">
    <source>
        <dbReference type="Proteomes" id="UP000807716"/>
    </source>
</evidence>
<name>A0A9P6PG75_9FUNG</name>
<sequence>ATLIASLQTADSAIVADESDEPSNKKSLESDRSSQMEVTEGADMSGQAADQSTKNNKRLERGKRSVSPAPSTTEASSTAPMATRITRRSTRSEPQQQPSEDAPLATENDNQQGDAVASSHVEVVLESKRARPSKMAKGKEGRKKSVVDKRAAEPELSDEDKDDVEGPVDVALTSVYMEIDEEAHAPTMQTDEEHQQQTVLDSPETSVTHAEESVEVIDRFYAHQLQEIET</sequence>
<keyword evidence="3" id="KW-1185">Reference proteome</keyword>